<dbReference type="InterPro" id="IPR002347">
    <property type="entry name" value="SDR_fam"/>
</dbReference>
<dbReference type="Proteomes" id="UP000749559">
    <property type="component" value="Unassembled WGS sequence"/>
</dbReference>
<dbReference type="GO" id="GO:0016491">
    <property type="term" value="F:oxidoreductase activity"/>
    <property type="evidence" value="ECO:0007669"/>
    <property type="project" value="UniProtKB-KW"/>
</dbReference>
<evidence type="ECO:0000313" key="4">
    <source>
        <dbReference type="Proteomes" id="UP000749559"/>
    </source>
</evidence>
<dbReference type="Gene3D" id="3.40.50.720">
    <property type="entry name" value="NAD(P)-binding Rossmann-like Domain"/>
    <property type="match status" value="1"/>
</dbReference>
<keyword evidence="2" id="KW-0560">Oxidoreductase</keyword>
<organism evidence="3 4">
    <name type="scientific">Owenia fusiformis</name>
    <name type="common">Polychaete worm</name>
    <dbReference type="NCBI Taxonomy" id="6347"/>
    <lineage>
        <taxon>Eukaryota</taxon>
        <taxon>Metazoa</taxon>
        <taxon>Spiralia</taxon>
        <taxon>Lophotrochozoa</taxon>
        <taxon>Annelida</taxon>
        <taxon>Polychaeta</taxon>
        <taxon>Sedentaria</taxon>
        <taxon>Canalipalpata</taxon>
        <taxon>Sabellida</taxon>
        <taxon>Oweniida</taxon>
        <taxon>Oweniidae</taxon>
        <taxon>Owenia</taxon>
    </lineage>
</organism>
<keyword evidence="4" id="KW-1185">Reference proteome</keyword>
<protein>
    <submittedName>
        <fullName evidence="3">Uncharacterized protein</fullName>
    </submittedName>
</protein>
<gene>
    <name evidence="3" type="ORF">OFUS_LOCUS12401</name>
</gene>
<comment type="similarity">
    <text evidence="1">Belongs to the short-chain dehydrogenases/reductases (SDR) family.</text>
</comment>
<dbReference type="EMBL" id="CAIIXF020000006">
    <property type="protein sequence ID" value="CAH1786516.1"/>
    <property type="molecule type" value="Genomic_DNA"/>
</dbReference>
<dbReference type="InterPro" id="IPR036291">
    <property type="entry name" value="NAD(P)-bd_dom_sf"/>
</dbReference>
<dbReference type="PANTHER" id="PTHR24320:SF152">
    <property type="entry name" value="SHORT-CHAIN DEHYDROGENASE_REDUCTASE FAMILY PROTEIN"/>
    <property type="match status" value="1"/>
</dbReference>
<proteinExistence type="inferred from homology"/>
<evidence type="ECO:0000256" key="2">
    <source>
        <dbReference type="ARBA" id="ARBA00023002"/>
    </source>
</evidence>
<evidence type="ECO:0000256" key="1">
    <source>
        <dbReference type="ARBA" id="ARBA00006484"/>
    </source>
</evidence>
<sequence length="334" mass="37668">MGGRVSYEKVTLPSDCVVIVTGASTGIGYETAKNLAMMGAKVIMACRNEEKTSKAIGEMRQDLEKLRQGNTTGLQLPGELQLHYMNLDLASLKSTKKFIEEFKATGWPLHLLVCNAGLALNTMELTENNHEMMFQVNYLGHYLMIEHFLPIIQRSGEDCRIILVSSLAHGNCTFVKDDIEGKNKTKDMSFKLYSNSKGYQVMHMYSLYSRLQRRSVQNIGVFSLHPGYVQTELARDISKVFQTINIVSRKLGISINREKGAFTTLYCSVNPDLKGTSGYYDNCKLTTPSATTRNKEYQEILESYTRECLKDDLPKDGEVAGYVDTYYTDRQPTC</sequence>
<reference evidence="3" key="1">
    <citation type="submission" date="2022-03" db="EMBL/GenBank/DDBJ databases">
        <authorList>
            <person name="Martin C."/>
        </authorList>
    </citation>
    <scope>NUCLEOTIDE SEQUENCE</scope>
</reference>
<dbReference type="AlphaFoldDB" id="A0A8S4NXE9"/>
<dbReference type="SUPFAM" id="SSF51735">
    <property type="entry name" value="NAD(P)-binding Rossmann-fold domains"/>
    <property type="match status" value="1"/>
</dbReference>
<name>A0A8S4NXE9_OWEFU</name>
<dbReference type="Pfam" id="PF00106">
    <property type="entry name" value="adh_short"/>
    <property type="match status" value="1"/>
</dbReference>
<accession>A0A8S4NXE9</accession>
<dbReference type="PANTHER" id="PTHR24320">
    <property type="entry name" value="RETINOL DEHYDROGENASE"/>
    <property type="match status" value="1"/>
</dbReference>
<comment type="caution">
    <text evidence="3">The sequence shown here is derived from an EMBL/GenBank/DDBJ whole genome shotgun (WGS) entry which is preliminary data.</text>
</comment>
<dbReference type="PRINTS" id="PR00081">
    <property type="entry name" value="GDHRDH"/>
</dbReference>
<evidence type="ECO:0000313" key="3">
    <source>
        <dbReference type="EMBL" id="CAH1786516.1"/>
    </source>
</evidence>
<dbReference type="OrthoDB" id="191139at2759"/>